<dbReference type="InterPro" id="IPR051396">
    <property type="entry name" value="Bact_Antivir_Def_Nuclease"/>
</dbReference>
<gene>
    <name evidence="2" type="ordered locus">Thivi_3456</name>
</gene>
<dbReference type="GO" id="GO:0005524">
    <property type="term" value="F:ATP binding"/>
    <property type="evidence" value="ECO:0007669"/>
    <property type="project" value="InterPro"/>
</dbReference>
<evidence type="ECO:0000313" key="3">
    <source>
        <dbReference type="Proteomes" id="UP000006062"/>
    </source>
</evidence>
<dbReference type="STRING" id="765911.Thivi_3456"/>
<protein>
    <recommendedName>
        <fullName evidence="1">ATPase AAA-type core domain-containing protein</fullName>
    </recommendedName>
</protein>
<dbReference type="InterPro" id="IPR014592">
    <property type="entry name" value="P-loop_UCP034888"/>
</dbReference>
<dbReference type="GO" id="GO:0016887">
    <property type="term" value="F:ATP hydrolysis activity"/>
    <property type="evidence" value="ECO:0007669"/>
    <property type="project" value="InterPro"/>
</dbReference>
<dbReference type="Pfam" id="PF13304">
    <property type="entry name" value="AAA_21"/>
    <property type="match status" value="1"/>
</dbReference>
<organism evidence="2 3">
    <name type="scientific">Thiocystis violascens (strain ATCC 17096 / DSM 198 / 6111)</name>
    <name type="common">Chromatium violascens</name>
    <dbReference type="NCBI Taxonomy" id="765911"/>
    <lineage>
        <taxon>Bacteria</taxon>
        <taxon>Pseudomonadati</taxon>
        <taxon>Pseudomonadota</taxon>
        <taxon>Gammaproteobacteria</taxon>
        <taxon>Chromatiales</taxon>
        <taxon>Chromatiaceae</taxon>
        <taxon>Thiocystis</taxon>
    </lineage>
</organism>
<dbReference type="SUPFAM" id="SSF52540">
    <property type="entry name" value="P-loop containing nucleoside triphosphate hydrolases"/>
    <property type="match status" value="1"/>
</dbReference>
<keyword evidence="3" id="KW-1185">Reference proteome</keyword>
<dbReference type="KEGG" id="tvi:Thivi_3456"/>
<dbReference type="AlphaFoldDB" id="I3YEA7"/>
<dbReference type="InterPro" id="IPR003959">
    <property type="entry name" value="ATPase_AAA_core"/>
</dbReference>
<sequence length="406" mass="46192">MKLLRFGCEGYKPFRTKVEIELRPITILFGRNNSGKTALLRLPRLLLRALSSRARSGFPLDVDELTYGESFRDLIHQRLIHGHINFSLAIEDNHRQIALSAKVQNISESQSGAIARGDYQVVSRFQLEEPSLLLEWEATRGRPPSYGDFGKIEFRGLLPEARNHQRLPGELFEDWRQRIQDFEERISHLGGYRKPIDRSYERSTPRPIGLDGDGAPEWLAESSELLDAAGDWFQEHMDGWRLALDSAAGIFRCVLRRGEVEINLADAGDGMQQLLPVVVQQLLHRSQEYPGFIDLVEEPELHLHPAAHAALADLFLETVSTRKGQILVETHSENLLLRIRRRIAESVAAPHDVALYWIEDKSDGSSEIRPIQILADGEVDDWPEGVFSEGYQEVRAMRRAARPRSD</sequence>
<dbReference type="PANTHER" id="PTHR43581">
    <property type="entry name" value="ATP/GTP PHOSPHATASE"/>
    <property type="match status" value="1"/>
</dbReference>
<dbReference type="Proteomes" id="UP000006062">
    <property type="component" value="Chromosome"/>
</dbReference>
<dbReference type="InterPro" id="IPR027417">
    <property type="entry name" value="P-loop_NTPase"/>
</dbReference>
<dbReference type="Gene3D" id="3.40.50.300">
    <property type="entry name" value="P-loop containing nucleotide triphosphate hydrolases"/>
    <property type="match status" value="1"/>
</dbReference>
<dbReference type="OrthoDB" id="3322489at2"/>
<accession>I3YEA7</accession>
<evidence type="ECO:0000313" key="2">
    <source>
        <dbReference type="EMBL" id="AFL75325.1"/>
    </source>
</evidence>
<reference evidence="2 3" key="1">
    <citation type="submission" date="2012-06" db="EMBL/GenBank/DDBJ databases">
        <title>Complete sequence of Thiocystis violascens DSM 198.</title>
        <authorList>
            <consortium name="US DOE Joint Genome Institute"/>
            <person name="Lucas S."/>
            <person name="Han J."/>
            <person name="Lapidus A."/>
            <person name="Cheng J.-F."/>
            <person name="Goodwin L."/>
            <person name="Pitluck S."/>
            <person name="Peters L."/>
            <person name="Ovchinnikova G."/>
            <person name="Teshima H."/>
            <person name="Detter J.C."/>
            <person name="Han C."/>
            <person name="Tapia R."/>
            <person name="Land M."/>
            <person name="Hauser L."/>
            <person name="Kyrpides N."/>
            <person name="Ivanova N."/>
            <person name="Pagani I."/>
            <person name="Vogl K."/>
            <person name="Liu Z."/>
            <person name="Frigaard N.-U."/>
            <person name="Bryant D."/>
            <person name="Woyke T."/>
        </authorList>
    </citation>
    <scope>NUCLEOTIDE SEQUENCE [LARGE SCALE GENOMIC DNA]</scope>
    <source>
        <strain evidence="3">ATCC 17096 / DSM 198 / 6111</strain>
    </source>
</reference>
<evidence type="ECO:0000259" key="1">
    <source>
        <dbReference type="Pfam" id="PF13304"/>
    </source>
</evidence>
<dbReference type="PIRSF" id="PIRSF034888">
    <property type="entry name" value="P-loop_UCP034888"/>
    <property type="match status" value="1"/>
</dbReference>
<dbReference type="eggNOG" id="COG4938">
    <property type="taxonomic scope" value="Bacteria"/>
</dbReference>
<dbReference type="PANTHER" id="PTHR43581:SF2">
    <property type="entry name" value="EXCINUCLEASE ATPASE SUBUNIT"/>
    <property type="match status" value="1"/>
</dbReference>
<dbReference type="HOGENOM" id="CLU_032548_1_1_6"/>
<proteinExistence type="predicted"/>
<name>I3YEA7_THIV6</name>
<feature type="domain" description="ATPase AAA-type core" evidence="1">
    <location>
        <begin position="25"/>
        <end position="336"/>
    </location>
</feature>
<dbReference type="EMBL" id="CP003154">
    <property type="protein sequence ID" value="AFL75325.1"/>
    <property type="molecule type" value="Genomic_DNA"/>
</dbReference>